<accession>A0A2I1HKC3</accession>
<protein>
    <submittedName>
        <fullName evidence="1">Uncharacterized protein</fullName>
    </submittedName>
</protein>
<proteinExistence type="predicted"/>
<reference evidence="1 2" key="1">
    <citation type="submission" date="2015-10" db="EMBL/GenBank/DDBJ databases">
        <title>Genome analyses suggest a sexual origin of heterokaryosis in a supposedly ancient asexual fungus.</title>
        <authorList>
            <person name="Ropars J."/>
            <person name="Sedzielewska K."/>
            <person name="Noel J."/>
            <person name="Charron P."/>
            <person name="Farinelli L."/>
            <person name="Marton T."/>
            <person name="Kruger M."/>
            <person name="Pelin A."/>
            <person name="Brachmann A."/>
            <person name="Corradi N."/>
        </authorList>
    </citation>
    <scope>NUCLEOTIDE SEQUENCE [LARGE SCALE GENOMIC DNA]</scope>
    <source>
        <strain evidence="1 2">A4</strain>
    </source>
</reference>
<organism evidence="1 2">
    <name type="scientific">Rhizophagus irregularis</name>
    <dbReference type="NCBI Taxonomy" id="588596"/>
    <lineage>
        <taxon>Eukaryota</taxon>
        <taxon>Fungi</taxon>
        <taxon>Fungi incertae sedis</taxon>
        <taxon>Mucoromycota</taxon>
        <taxon>Glomeromycotina</taxon>
        <taxon>Glomeromycetes</taxon>
        <taxon>Glomerales</taxon>
        <taxon>Glomeraceae</taxon>
        <taxon>Rhizophagus</taxon>
    </lineage>
</organism>
<gene>
    <name evidence="1" type="ORF">RhiirA4_481988</name>
</gene>
<name>A0A2I1HKC3_9GLOM</name>
<dbReference type="AlphaFoldDB" id="A0A2I1HKC3"/>
<sequence length="116" mass="13248">MESVGSTYCQTIPTIKARIFDLTSEVPQNVGEFLDEDVETHPIDFDDDEVISNITKKSISIKNSLDTTGVLEKVKQNIYNALIYYWNIPNHLGLMAALLDPHYKNLDFIEIDIEKE</sequence>
<keyword evidence="2" id="KW-1185">Reference proteome</keyword>
<dbReference type="Proteomes" id="UP000234323">
    <property type="component" value="Unassembled WGS sequence"/>
</dbReference>
<comment type="caution">
    <text evidence="1">The sequence shown here is derived from an EMBL/GenBank/DDBJ whole genome shotgun (WGS) entry which is preliminary data.</text>
</comment>
<evidence type="ECO:0000313" key="2">
    <source>
        <dbReference type="Proteomes" id="UP000234323"/>
    </source>
</evidence>
<evidence type="ECO:0000313" key="1">
    <source>
        <dbReference type="EMBL" id="PKY59335.1"/>
    </source>
</evidence>
<dbReference type="EMBL" id="LLXI01003498">
    <property type="protein sequence ID" value="PKY59335.1"/>
    <property type="molecule type" value="Genomic_DNA"/>
</dbReference>